<dbReference type="KEGG" id="sve:SVEN_0058"/>
<keyword evidence="1" id="KW-1133">Transmembrane helix</keyword>
<dbReference type="EMBL" id="FR845719">
    <property type="protein sequence ID" value="CCA53346.1"/>
    <property type="molecule type" value="Genomic_DNA"/>
</dbReference>
<dbReference type="Proteomes" id="UP000006854">
    <property type="component" value="Chromosome"/>
</dbReference>
<accession>F2R3A0</accession>
<protein>
    <submittedName>
        <fullName evidence="2">Uncharacterized protein</fullName>
    </submittedName>
</protein>
<name>F2R3A0_STRVP</name>
<proteinExistence type="predicted"/>
<sequence length="46" mass="5018">MPVALGELVEPVVLRVPGELRVPGVPVALGVRFIGILLRRTGRCRR</sequence>
<organism evidence="2 3">
    <name type="scientific">Streptomyces venezuelae (strain ATCC 10712 / CBS 650.69 / DSM 40230 / JCM 4526 / NBRC 13096 / PD 04745)</name>
    <dbReference type="NCBI Taxonomy" id="953739"/>
    <lineage>
        <taxon>Bacteria</taxon>
        <taxon>Bacillati</taxon>
        <taxon>Actinomycetota</taxon>
        <taxon>Actinomycetes</taxon>
        <taxon>Kitasatosporales</taxon>
        <taxon>Streptomycetaceae</taxon>
        <taxon>Streptomyces</taxon>
    </lineage>
</organism>
<evidence type="ECO:0000313" key="3">
    <source>
        <dbReference type="Proteomes" id="UP000006854"/>
    </source>
</evidence>
<reference evidence="2 3" key="1">
    <citation type="journal article" date="2011" name="BMC Genomics">
        <title>Genome-wide analysis of the role of GlnR in Streptomyces venezuelae provides new insights into global nitrogen regulation in actinomycetes.</title>
        <authorList>
            <person name="Pullan S.T."/>
            <person name="Bibb M.J."/>
            <person name="Merrick M."/>
        </authorList>
    </citation>
    <scope>NUCLEOTIDE SEQUENCE [LARGE SCALE GENOMIC DNA]</scope>
    <source>
        <strain evidence="2">ATCC 10712</strain>
    </source>
</reference>
<evidence type="ECO:0000313" key="2">
    <source>
        <dbReference type="EMBL" id="CCA53346.1"/>
    </source>
</evidence>
<gene>
    <name evidence="2" type="ordered locus">SVEN_0058</name>
</gene>
<feature type="transmembrane region" description="Helical" evidence="1">
    <location>
        <begin position="20"/>
        <end position="38"/>
    </location>
</feature>
<keyword evidence="1" id="KW-0472">Membrane</keyword>
<evidence type="ECO:0000256" key="1">
    <source>
        <dbReference type="SAM" id="Phobius"/>
    </source>
</evidence>
<dbReference type="AlphaFoldDB" id="F2R3A0"/>
<dbReference type="HOGENOM" id="CLU_3189808_0_0_11"/>
<keyword evidence="3" id="KW-1185">Reference proteome</keyword>
<keyword evidence="1" id="KW-0812">Transmembrane</keyword>